<sequence length="131" mass="14659">CESVFCSPRSFRVGAALTDEKSKIITPATVAHLLDKSIPQLPPKLPPVSSIHLKFARITSPNKDTAVEQVLRFFANLPHGIPLEFQLYNMREEDLEAVRIKTIHPDGKADVMKPRVEEFKSEGKCFSVSTQ</sequence>
<feature type="domain" description="Integrator complex subunit 4/Protein SIEL C-terminal Ig-like" evidence="3">
    <location>
        <begin position="58"/>
        <end position="131"/>
    </location>
</feature>
<proteinExistence type="predicted"/>
<dbReference type="EnsemblMetazoa" id="CJA34268.1">
    <property type="protein sequence ID" value="CJA34268.1"/>
    <property type="gene ID" value="WBGene00210115"/>
</dbReference>
<reference evidence="5" key="1">
    <citation type="submission" date="2010-08" db="EMBL/GenBank/DDBJ databases">
        <authorList>
            <consortium name="Caenorhabditis japonica Sequencing Consortium"/>
            <person name="Wilson R.K."/>
        </authorList>
    </citation>
    <scope>NUCLEOTIDE SEQUENCE [LARGE SCALE GENOMIC DNA]</scope>
    <source>
        <strain evidence="5">DF5081</strain>
    </source>
</reference>
<name>A0A8R1IE86_CAEJA</name>
<keyword evidence="2" id="KW-0539">Nucleus</keyword>
<dbReference type="PANTHER" id="PTHR20938:SF0">
    <property type="entry name" value="INTEGRATOR COMPLEX SUBUNIT 4"/>
    <property type="match status" value="1"/>
</dbReference>
<evidence type="ECO:0000256" key="2">
    <source>
        <dbReference type="ARBA" id="ARBA00023242"/>
    </source>
</evidence>
<dbReference type="GO" id="GO:0016180">
    <property type="term" value="P:snRNA processing"/>
    <property type="evidence" value="ECO:0007669"/>
    <property type="project" value="TreeGrafter"/>
</dbReference>
<comment type="subcellular location">
    <subcellularLocation>
        <location evidence="1">Nucleus</location>
    </subcellularLocation>
</comment>
<evidence type="ECO:0000256" key="1">
    <source>
        <dbReference type="ARBA" id="ARBA00004123"/>
    </source>
</evidence>
<dbReference type="InterPro" id="IPR057412">
    <property type="entry name" value="INTS4_C"/>
</dbReference>
<protein>
    <recommendedName>
        <fullName evidence="3">Integrator complex subunit 4/Protein SIEL C-terminal Ig-like domain-containing protein</fullName>
    </recommendedName>
</protein>
<organism evidence="4 5">
    <name type="scientific">Caenorhabditis japonica</name>
    <dbReference type="NCBI Taxonomy" id="281687"/>
    <lineage>
        <taxon>Eukaryota</taxon>
        <taxon>Metazoa</taxon>
        <taxon>Ecdysozoa</taxon>
        <taxon>Nematoda</taxon>
        <taxon>Chromadorea</taxon>
        <taxon>Rhabditida</taxon>
        <taxon>Rhabditina</taxon>
        <taxon>Rhabditomorpha</taxon>
        <taxon>Rhabditoidea</taxon>
        <taxon>Rhabditidae</taxon>
        <taxon>Peloderinae</taxon>
        <taxon>Caenorhabditis</taxon>
    </lineage>
</organism>
<keyword evidence="5" id="KW-1185">Reference proteome</keyword>
<dbReference type="PANTHER" id="PTHR20938">
    <property type="entry name" value="INTEGRATOR COMPLEX SUBUNIT 4"/>
    <property type="match status" value="1"/>
</dbReference>
<dbReference type="AlphaFoldDB" id="A0A8R1IE86"/>
<evidence type="ECO:0000313" key="4">
    <source>
        <dbReference type="EnsemblMetazoa" id="CJA34268.1"/>
    </source>
</evidence>
<evidence type="ECO:0000259" key="3">
    <source>
        <dbReference type="Pfam" id="PF25458"/>
    </source>
</evidence>
<accession>A0A8R1IE86</accession>
<reference evidence="4" key="2">
    <citation type="submission" date="2022-06" db="UniProtKB">
        <authorList>
            <consortium name="EnsemblMetazoa"/>
        </authorList>
    </citation>
    <scope>IDENTIFICATION</scope>
    <source>
        <strain evidence="4">DF5081</strain>
    </source>
</reference>
<dbReference type="GO" id="GO:0032039">
    <property type="term" value="C:integrator complex"/>
    <property type="evidence" value="ECO:0007669"/>
    <property type="project" value="TreeGrafter"/>
</dbReference>
<dbReference type="Proteomes" id="UP000005237">
    <property type="component" value="Unassembled WGS sequence"/>
</dbReference>
<evidence type="ECO:0000313" key="5">
    <source>
        <dbReference type="Proteomes" id="UP000005237"/>
    </source>
</evidence>
<dbReference type="Pfam" id="PF25458">
    <property type="entry name" value="INTS4_C"/>
    <property type="match status" value="1"/>
</dbReference>